<proteinExistence type="predicted"/>
<dbReference type="EMBL" id="FNBM01000001">
    <property type="protein sequence ID" value="SDF07986.1"/>
    <property type="molecule type" value="Genomic_DNA"/>
</dbReference>
<dbReference type="AlphaFoldDB" id="A0A1G7I619"/>
<protein>
    <submittedName>
        <fullName evidence="1">Uncharacterized protein</fullName>
    </submittedName>
</protein>
<gene>
    <name evidence="1" type="ORF">SAMN05216381_0915</name>
</gene>
<reference evidence="1 2" key="1">
    <citation type="submission" date="2016-10" db="EMBL/GenBank/DDBJ databases">
        <authorList>
            <person name="de Groot N.N."/>
        </authorList>
    </citation>
    <scope>NUCLEOTIDE SEQUENCE [LARGE SCALE GENOMIC DNA]</scope>
    <source>
        <strain evidence="1 2">LMG 25475</strain>
    </source>
</reference>
<evidence type="ECO:0000313" key="2">
    <source>
        <dbReference type="Proteomes" id="UP000243378"/>
    </source>
</evidence>
<evidence type="ECO:0000313" key="1">
    <source>
        <dbReference type="EMBL" id="SDF07986.1"/>
    </source>
</evidence>
<name>A0A1G7I619_9GAMM</name>
<dbReference type="Proteomes" id="UP000243378">
    <property type="component" value="Unassembled WGS sequence"/>
</dbReference>
<sequence length="41" mass="4938">MKAWFESVIAQLSALFAPRMQPIPIRTEEQRRLAAQQRRRR</sequence>
<accession>A0A1G7I619</accession>
<organism evidence="1 2">
    <name type="scientific">Phytopseudomonas seleniipraecipitans</name>
    <dbReference type="NCBI Taxonomy" id="640205"/>
    <lineage>
        <taxon>Bacteria</taxon>
        <taxon>Pseudomonadati</taxon>
        <taxon>Pseudomonadota</taxon>
        <taxon>Gammaproteobacteria</taxon>
        <taxon>Pseudomonadales</taxon>
        <taxon>Pseudomonadaceae</taxon>
        <taxon>Phytopseudomonas</taxon>
    </lineage>
</organism>
<dbReference type="NCBIfam" id="NF041729">
    <property type="entry name" value="PA1414_fam"/>
    <property type="match status" value="1"/>
</dbReference>
<dbReference type="InterPro" id="IPR049792">
    <property type="entry name" value="PA1414-like"/>
</dbReference>
<dbReference type="RefSeq" id="WP_276325643.1">
    <property type="nucleotide sequence ID" value="NZ_FNBM01000001.1"/>
</dbReference>